<reference evidence="2 3" key="1">
    <citation type="journal article" date="2013" name="Int. J. Syst. Evol. Microbiol.">
        <title>Marinicauda pacifica gen. nov., sp. nov., a prosthecate alphaproteobacterium of the family Hyphomonadaceae isolated from deep seawater.</title>
        <authorList>
            <person name="Zhang X.Y."/>
            <person name="Li G.W."/>
            <person name="Wang C.S."/>
            <person name="Zhang Y.J."/>
            <person name="Xu X.W."/>
            <person name="Li H."/>
            <person name="Liu A."/>
            <person name="Liu C."/>
            <person name="Xie B.B."/>
            <person name="Qin Q.L."/>
            <person name="Xu Z."/>
            <person name="Chen X.L."/>
            <person name="Zhou B.C."/>
            <person name="Zhang Y.Z."/>
        </authorList>
    </citation>
    <scope>NUCLEOTIDE SEQUENCE [LARGE SCALE GENOMIC DNA]</scope>
    <source>
        <strain evidence="2 3">P-1 km-3</strain>
    </source>
</reference>
<feature type="compositionally biased region" description="Gly residues" evidence="1">
    <location>
        <begin position="74"/>
        <end position="84"/>
    </location>
</feature>
<proteinExistence type="predicted"/>
<organism evidence="2 3">
    <name type="scientific">Marinicauda pacifica</name>
    <dbReference type="NCBI Taxonomy" id="1133559"/>
    <lineage>
        <taxon>Bacteria</taxon>
        <taxon>Pseudomonadati</taxon>
        <taxon>Pseudomonadota</taxon>
        <taxon>Alphaproteobacteria</taxon>
        <taxon>Maricaulales</taxon>
        <taxon>Maricaulaceae</taxon>
        <taxon>Marinicauda</taxon>
    </lineage>
</organism>
<dbReference type="PROSITE" id="PS51257">
    <property type="entry name" value="PROKAR_LIPOPROTEIN"/>
    <property type="match status" value="1"/>
</dbReference>
<feature type="compositionally biased region" description="Low complexity" evidence="1">
    <location>
        <begin position="32"/>
        <end position="49"/>
    </location>
</feature>
<evidence type="ECO:0000256" key="1">
    <source>
        <dbReference type="SAM" id="MobiDB-lite"/>
    </source>
</evidence>
<comment type="caution">
    <text evidence="2">The sequence shown here is derived from an EMBL/GenBank/DDBJ whole genome shotgun (WGS) entry which is preliminary data.</text>
</comment>
<evidence type="ECO:0000313" key="2">
    <source>
        <dbReference type="EMBL" id="TGY94764.1"/>
    </source>
</evidence>
<dbReference type="Proteomes" id="UP000305451">
    <property type="component" value="Unassembled WGS sequence"/>
</dbReference>
<dbReference type="AlphaFoldDB" id="A0A4S2HF94"/>
<dbReference type="EMBL" id="SRXV01000001">
    <property type="protein sequence ID" value="TGY94764.1"/>
    <property type="molecule type" value="Genomic_DNA"/>
</dbReference>
<evidence type="ECO:0008006" key="4">
    <source>
        <dbReference type="Google" id="ProtNLM"/>
    </source>
</evidence>
<protein>
    <recommendedName>
        <fullName evidence="4">DUF3829 domain-containing protein</fullName>
    </recommendedName>
</protein>
<name>A0A4S2HF94_9PROT</name>
<gene>
    <name evidence="2" type="ORF">E5162_05730</name>
</gene>
<dbReference type="RefSeq" id="WP_135943961.1">
    <property type="nucleotide sequence ID" value="NZ_BMEI01000001.1"/>
</dbReference>
<sequence length="300" mass="30824">MGIRKTPRLLAGVSAIAILGAAGCGESPEAETGTAPQSQSGQSGAESAPESGSPSDGAAEAAPNYAMAGEGEGEGAGGNSGGEFGIDPEAAANDPVIYLTALEVMRAHYVAGLAALEAGERSAGAAMFAHPISEIYVDLEPVIEERGVESFIDTLNAASVAPYEGASDSEIEARVNDVLAALDRAEAAAPASDDMVEVHARVLADLIERAALQYEFARREPAAGEAYLDGYGFAHTAAQWADAHMAEIEGEHGEFAEGARTALERLLAVFETPVPPESYAYTADEVVEASNAVQSALSRL</sequence>
<evidence type="ECO:0000313" key="3">
    <source>
        <dbReference type="Proteomes" id="UP000305451"/>
    </source>
</evidence>
<accession>A0A4S2HF94</accession>
<keyword evidence="3" id="KW-1185">Reference proteome</keyword>
<feature type="region of interest" description="Disordered" evidence="1">
    <location>
        <begin position="25"/>
        <end position="61"/>
    </location>
</feature>
<dbReference type="OrthoDB" id="7410028at2"/>
<feature type="region of interest" description="Disordered" evidence="1">
    <location>
        <begin position="68"/>
        <end position="87"/>
    </location>
</feature>